<keyword evidence="4" id="KW-1185">Reference proteome</keyword>
<gene>
    <name evidence="3" type="ORF">X943_000644</name>
</gene>
<dbReference type="GO" id="GO:0000056">
    <property type="term" value="P:ribosomal small subunit export from nucleus"/>
    <property type="evidence" value="ECO:0007669"/>
    <property type="project" value="TreeGrafter"/>
</dbReference>
<evidence type="ECO:0000313" key="4">
    <source>
        <dbReference type="Proteomes" id="UP001195914"/>
    </source>
</evidence>
<evidence type="ECO:0008006" key="5">
    <source>
        <dbReference type="Google" id="ProtNLM"/>
    </source>
</evidence>
<proteinExistence type="inferred from homology"/>
<reference evidence="3" key="2">
    <citation type="submission" date="2021-05" db="EMBL/GenBank/DDBJ databases">
        <authorList>
            <person name="Pain A."/>
        </authorList>
    </citation>
    <scope>NUCLEOTIDE SEQUENCE</scope>
    <source>
        <strain evidence="3">1802A</strain>
    </source>
</reference>
<organism evidence="3 4">
    <name type="scientific">Babesia divergens</name>
    <dbReference type="NCBI Taxonomy" id="32595"/>
    <lineage>
        <taxon>Eukaryota</taxon>
        <taxon>Sar</taxon>
        <taxon>Alveolata</taxon>
        <taxon>Apicomplexa</taxon>
        <taxon>Aconoidasida</taxon>
        <taxon>Piroplasmida</taxon>
        <taxon>Babesiidae</taxon>
        <taxon>Babesia</taxon>
    </lineage>
</organism>
<dbReference type="AlphaFoldDB" id="A0AAD9GA89"/>
<accession>A0AAD9GA89</accession>
<dbReference type="GO" id="GO:0005829">
    <property type="term" value="C:cytosol"/>
    <property type="evidence" value="ECO:0007669"/>
    <property type="project" value="TreeGrafter"/>
</dbReference>
<evidence type="ECO:0000256" key="1">
    <source>
        <dbReference type="ARBA" id="ARBA00009078"/>
    </source>
</evidence>
<reference evidence="3" key="1">
    <citation type="journal article" date="2014" name="Nucleic Acids Res.">
        <title>The evolutionary dynamics of variant antigen genes in Babesia reveal a history of genomic innovation underlying host-parasite interaction.</title>
        <authorList>
            <person name="Jackson A.P."/>
            <person name="Otto T.D."/>
            <person name="Darby A."/>
            <person name="Ramaprasad A."/>
            <person name="Xia D."/>
            <person name="Echaide I.E."/>
            <person name="Farber M."/>
            <person name="Gahlot S."/>
            <person name="Gamble J."/>
            <person name="Gupta D."/>
            <person name="Gupta Y."/>
            <person name="Jackson L."/>
            <person name="Malandrin L."/>
            <person name="Malas T.B."/>
            <person name="Moussa E."/>
            <person name="Nair M."/>
            <person name="Reid A.J."/>
            <person name="Sanders M."/>
            <person name="Sharma J."/>
            <person name="Tracey A."/>
            <person name="Quail M.A."/>
            <person name="Weir W."/>
            <person name="Wastling J.M."/>
            <person name="Hall N."/>
            <person name="Willadsen P."/>
            <person name="Lingelbach K."/>
            <person name="Shiels B."/>
            <person name="Tait A."/>
            <person name="Berriman M."/>
            <person name="Allred D.R."/>
            <person name="Pain A."/>
        </authorList>
    </citation>
    <scope>NUCLEOTIDE SEQUENCE</scope>
    <source>
        <strain evidence="3">1802A</strain>
    </source>
</reference>
<dbReference type="InterPro" id="IPR007307">
    <property type="entry name" value="Ltv1"/>
</dbReference>
<dbReference type="PANTHER" id="PTHR21531:SF0">
    <property type="entry name" value="PROTEIN LTV1 HOMOLOG"/>
    <property type="match status" value="1"/>
</dbReference>
<evidence type="ECO:0000256" key="2">
    <source>
        <dbReference type="SAM" id="MobiDB-lite"/>
    </source>
</evidence>
<protein>
    <recommendedName>
        <fullName evidence="5">Protein LTV1 homolog</fullName>
    </recommendedName>
</protein>
<dbReference type="GO" id="GO:0005634">
    <property type="term" value="C:nucleus"/>
    <property type="evidence" value="ECO:0007669"/>
    <property type="project" value="TreeGrafter"/>
</dbReference>
<comment type="similarity">
    <text evidence="1">Belongs to the LTV1 family.</text>
</comment>
<dbReference type="GO" id="GO:0042274">
    <property type="term" value="P:ribosomal small subunit biogenesis"/>
    <property type="evidence" value="ECO:0007669"/>
    <property type="project" value="InterPro"/>
</dbReference>
<feature type="region of interest" description="Disordered" evidence="2">
    <location>
        <begin position="244"/>
        <end position="263"/>
    </location>
</feature>
<dbReference type="GO" id="GO:0030688">
    <property type="term" value="C:preribosome, small subunit precursor"/>
    <property type="evidence" value="ECO:0007669"/>
    <property type="project" value="TreeGrafter"/>
</dbReference>
<dbReference type="PANTHER" id="PTHR21531">
    <property type="entry name" value="LOW-TEMPERATURE VIABILITY PROTEIN LTV1-RELATED"/>
    <property type="match status" value="1"/>
</dbReference>
<name>A0AAD9GA89_BABDI</name>
<feature type="compositionally biased region" description="Acidic residues" evidence="2">
    <location>
        <begin position="246"/>
        <end position="263"/>
    </location>
</feature>
<dbReference type="EMBL" id="JAHBMH010000062">
    <property type="protein sequence ID" value="KAK1934736.1"/>
    <property type="molecule type" value="Genomic_DNA"/>
</dbReference>
<dbReference type="Proteomes" id="UP001195914">
    <property type="component" value="Unassembled WGS sequence"/>
</dbReference>
<evidence type="ECO:0000313" key="3">
    <source>
        <dbReference type="EMBL" id="KAK1934736.1"/>
    </source>
</evidence>
<comment type="caution">
    <text evidence="3">The sequence shown here is derived from an EMBL/GenBank/DDBJ whole genome shotgun (WGS) entry which is preliminary data.</text>
</comment>
<sequence>MEGSQAKHNKNRKKVTFKLVSASYADPRVSQNPCQRTLMLKESQNDTWKNRNHSTIPKDFLNFINPADFGIHSNLPEAQKDELIKEIYGTREEYERIAAKFAHLNVSQKPTDEDLDGDCYFPRDGYDYSQHLATIIPENFIPAVKKTLPETVPNGVEIPKDFPSLQDAVNKAPEDLDMAEVLNALDEDASDLEAMDDDFVAKAMDNEDPDTFIDENQLLWGGYKPLRRVMFDDDVVFGADLKDCDASEDSEGGDELSDAEDIEDKDAILEEGIPEALMEALKNGRFGHHEDEKYSMEVMDPDGDVNEQILQLVEQLDDNEGYDSYDYAESSDDSEQWDVQTVLTKYTNATNHPQRIRTNVIQKVKALEKVTVEQPSTKPIDEVEHVELPPVITTRNRNETADERKARKAAVKQAKALITRMKKENKGALKDAKKKATEMNSRGSYDIINGVKYIRLK</sequence>